<organism evidence="5">
    <name type="scientific">Timema poppense</name>
    <name type="common">Walking stick</name>
    <dbReference type="NCBI Taxonomy" id="170557"/>
    <lineage>
        <taxon>Eukaryota</taxon>
        <taxon>Metazoa</taxon>
        <taxon>Ecdysozoa</taxon>
        <taxon>Arthropoda</taxon>
        <taxon>Hexapoda</taxon>
        <taxon>Insecta</taxon>
        <taxon>Pterygota</taxon>
        <taxon>Neoptera</taxon>
        <taxon>Polyneoptera</taxon>
        <taxon>Phasmatodea</taxon>
        <taxon>Timematodea</taxon>
        <taxon>Timematoidea</taxon>
        <taxon>Timematidae</taxon>
        <taxon>Timema</taxon>
    </lineage>
</organism>
<dbReference type="PANTHER" id="PTHR14024:SF49">
    <property type="entry name" value="LIPID STORAGE DROPLETS SURFACE-BINDING PROTEIN 1"/>
    <property type="match status" value="1"/>
</dbReference>
<evidence type="ECO:0000256" key="4">
    <source>
        <dbReference type="SAM" id="MobiDB-lite"/>
    </source>
</evidence>
<dbReference type="Pfam" id="PF03036">
    <property type="entry name" value="Perilipin"/>
    <property type="match status" value="1"/>
</dbReference>
<dbReference type="GO" id="GO:0005811">
    <property type="term" value="C:lipid droplet"/>
    <property type="evidence" value="ECO:0007669"/>
    <property type="project" value="UniProtKB-SubCell"/>
</dbReference>
<evidence type="ECO:0000256" key="2">
    <source>
        <dbReference type="ARBA" id="ARBA00006311"/>
    </source>
</evidence>
<evidence type="ECO:0000313" key="5">
    <source>
        <dbReference type="EMBL" id="CAD7409537.1"/>
    </source>
</evidence>
<dbReference type="PANTHER" id="PTHR14024">
    <property type="entry name" value="PERILIPIN"/>
    <property type="match status" value="1"/>
</dbReference>
<accession>A0A7R9DAF1</accession>
<dbReference type="AlphaFoldDB" id="A0A7R9DAF1"/>
<dbReference type="GO" id="GO:0005829">
    <property type="term" value="C:cytosol"/>
    <property type="evidence" value="ECO:0007669"/>
    <property type="project" value="TreeGrafter"/>
</dbReference>
<name>A0A7R9DAF1_TIMPO</name>
<comment type="subcellular location">
    <subcellularLocation>
        <location evidence="1">Lipid droplet</location>
    </subcellularLocation>
</comment>
<gene>
    <name evidence="5" type="ORF">TPSB3V08_LOCUS6892</name>
</gene>
<sequence>MALVKATDAVPRAVVPISGPKSSADPAPTAKPQSAKTEHVNLDSVARISKLPVVEESIKTASNIYGKIKDNNRVFRWTLGSAETAVGKVVELTSPLTKTLEEPISFLDILLCYGLDYVEEKILDHTKQVVQGGKQYVYDTLKSRVQSANDSVRTVVQSGVNCAWAAKDFGLSKLGGLFGRFGKTSSEAGEDVKDKETHKPPCTECNNLRALKNQVGKLLKEEKASQSQ</sequence>
<protein>
    <submittedName>
        <fullName evidence="5">Uncharacterized protein</fullName>
    </submittedName>
</protein>
<evidence type="ECO:0000256" key="3">
    <source>
        <dbReference type="ARBA" id="ARBA00022677"/>
    </source>
</evidence>
<dbReference type="GO" id="GO:0010890">
    <property type="term" value="P:positive regulation of triglyceride storage"/>
    <property type="evidence" value="ECO:0007669"/>
    <property type="project" value="TreeGrafter"/>
</dbReference>
<dbReference type="EMBL" id="OD004217">
    <property type="protein sequence ID" value="CAD7409537.1"/>
    <property type="molecule type" value="Genomic_DNA"/>
</dbReference>
<dbReference type="InterPro" id="IPR004279">
    <property type="entry name" value="Perilipin"/>
</dbReference>
<reference evidence="5" key="1">
    <citation type="submission" date="2020-11" db="EMBL/GenBank/DDBJ databases">
        <authorList>
            <person name="Tran Van P."/>
        </authorList>
    </citation>
    <scope>NUCLEOTIDE SEQUENCE</scope>
</reference>
<keyword evidence="3" id="KW-0551">Lipid droplet</keyword>
<evidence type="ECO:0000256" key="1">
    <source>
        <dbReference type="ARBA" id="ARBA00004502"/>
    </source>
</evidence>
<dbReference type="GO" id="GO:0019915">
    <property type="term" value="P:lipid storage"/>
    <property type="evidence" value="ECO:0007669"/>
    <property type="project" value="TreeGrafter"/>
</dbReference>
<proteinExistence type="inferred from homology"/>
<comment type="similarity">
    <text evidence="2">Belongs to the perilipin family.</text>
</comment>
<feature type="region of interest" description="Disordered" evidence="4">
    <location>
        <begin position="15"/>
        <end position="38"/>
    </location>
</feature>